<dbReference type="InterPro" id="IPR001680">
    <property type="entry name" value="WD40_rpt"/>
</dbReference>
<dbReference type="InterPro" id="IPR019775">
    <property type="entry name" value="WD40_repeat_CS"/>
</dbReference>
<dbReference type="GO" id="GO:0000387">
    <property type="term" value="P:spliceosomal snRNP assembly"/>
    <property type="evidence" value="ECO:0007669"/>
    <property type="project" value="TreeGrafter"/>
</dbReference>
<dbReference type="SMART" id="SM00320">
    <property type="entry name" value="WD40"/>
    <property type="match status" value="3"/>
</dbReference>
<evidence type="ECO:0000256" key="3">
    <source>
        <dbReference type="PROSITE-ProRule" id="PRU00221"/>
    </source>
</evidence>
<evidence type="ECO:0000256" key="4">
    <source>
        <dbReference type="SAM" id="MobiDB-lite"/>
    </source>
</evidence>
<dbReference type="PANTHER" id="PTHR46362">
    <property type="entry name" value="GEM-ASSOCIATED PROTEIN 5"/>
    <property type="match status" value="1"/>
</dbReference>
<dbReference type="SUPFAM" id="SSF50978">
    <property type="entry name" value="WD40 repeat-like"/>
    <property type="match status" value="1"/>
</dbReference>
<keyword evidence="2" id="KW-0677">Repeat</keyword>
<proteinExistence type="predicted"/>
<protein>
    <submittedName>
        <fullName evidence="6">WD domain, G-beta repeat</fullName>
    </submittedName>
</protein>
<evidence type="ECO:0000313" key="6">
    <source>
        <dbReference type="EMBL" id="KAK9681363.1"/>
    </source>
</evidence>
<dbReference type="PROSITE" id="PS00678">
    <property type="entry name" value="WD_REPEATS_1"/>
    <property type="match status" value="1"/>
</dbReference>
<dbReference type="InterPro" id="IPR015943">
    <property type="entry name" value="WD40/YVTN_repeat-like_dom_sf"/>
</dbReference>
<keyword evidence="1 3" id="KW-0853">WD repeat</keyword>
<feature type="region of interest" description="Disordered" evidence="4">
    <location>
        <begin position="219"/>
        <end position="294"/>
    </location>
</feature>
<dbReference type="GO" id="GO:0005634">
    <property type="term" value="C:nucleus"/>
    <property type="evidence" value="ECO:0007669"/>
    <property type="project" value="TreeGrafter"/>
</dbReference>
<evidence type="ECO:0000313" key="7">
    <source>
        <dbReference type="Proteomes" id="UP001458880"/>
    </source>
</evidence>
<dbReference type="PROSITE" id="PS50294">
    <property type="entry name" value="WD_REPEATS_REGION"/>
    <property type="match status" value="1"/>
</dbReference>
<dbReference type="InterPro" id="IPR052640">
    <property type="entry name" value="Gemin-5"/>
</dbReference>
<feature type="compositionally biased region" description="Basic and acidic residues" evidence="4">
    <location>
        <begin position="283"/>
        <end position="294"/>
    </location>
</feature>
<dbReference type="PROSITE" id="PS50082">
    <property type="entry name" value="WD_REPEATS_2"/>
    <property type="match status" value="1"/>
</dbReference>
<sequence>MNNLVIPPSPNWYESKILACTVDNTLIYGSKTEIVIIKPRPYDEPADIKVILHAHYERITSIDVNPNWELGNMLAVSAGEDRVVKLWNIEDCSCKCVHNAHTSNSDKLIGACFAGNDKIVSVSENGFITIWRTLTNEITPLKNVFPFKVQITTLATCPHSPWLVAFGVRQGLVIITDLRKNGKILYKMRGHDKSIISLSWCPVPYNVFPRNTIKRIADTKQSDEKSVEHNIDASKDSELNNDNGVQNNIIETSETVPTENQEQTSQTVPENQEQTSQNNEDVQESHLDDRNDNQ</sequence>
<evidence type="ECO:0000259" key="5">
    <source>
        <dbReference type="Pfam" id="PF23770"/>
    </source>
</evidence>
<dbReference type="PANTHER" id="PTHR46362:SF1">
    <property type="entry name" value="GEM-ASSOCIATED PROTEIN 5"/>
    <property type="match status" value="1"/>
</dbReference>
<dbReference type="Pfam" id="PF23770">
    <property type="entry name" value="Beta-prop_RIG_1st"/>
    <property type="match status" value="1"/>
</dbReference>
<feature type="domain" description="Gem-associated protein 5 first beta-propeller" evidence="5">
    <location>
        <begin position="23"/>
        <end position="241"/>
    </location>
</feature>
<dbReference type="AlphaFoldDB" id="A0AAW1HXJ1"/>
<keyword evidence="7" id="KW-1185">Reference proteome</keyword>
<feature type="compositionally biased region" description="Basic and acidic residues" evidence="4">
    <location>
        <begin position="219"/>
        <end position="238"/>
    </location>
</feature>
<dbReference type="Gene3D" id="2.130.10.10">
    <property type="entry name" value="YVTN repeat-like/Quinoprotein amine dehydrogenase"/>
    <property type="match status" value="1"/>
</dbReference>
<dbReference type="EMBL" id="JASPKY010000820">
    <property type="protein sequence ID" value="KAK9681363.1"/>
    <property type="molecule type" value="Genomic_DNA"/>
</dbReference>
<evidence type="ECO:0000256" key="2">
    <source>
        <dbReference type="ARBA" id="ARBA00022737"/>
    </source>
</evidence>
<accession>A0AAW1HXJ1</accession>
<gene>
    <name evidence="6" type="ORF">QE152_g38364</name>
</gene>
<dbReference type="Proteomes" id="UP001458880">
    <property type="component" value="Unassembled WGS sequence"/>
</dbReference>
<feature type="compositionally biased region" description="Polar residues" evidence="4">
    <location>
        <begin position="240"/>
        <end position="280"/>
    </location>
</feature>
<evidence type="ECO:0000256" key="1">
    <source>
        <dbReference type="ARBA" id="ARBA00022574"/>
    </source>
</evidence>
<organism evidence="6 7">
    <name type="scientific">Popillia japonica</name>
    <name type="common">Japanese beetle</name>
    <dbReference type="NCBI Taxonomy" id="7064"/>
    <lineage>
        <taxon>Eukaryota</taxon>
        <taxon>Metazoa</taxon>
        <taxon>Ecdysozoa</taxon>
        <taxon>Arthropoda</taxon>
        <taxon>Hexapoda</taxon>
        <taxon>Insecta</taxon>
        <taxon>Pterygota</taxon>
        <taxon>Neoptera</taxon>
        <taxon>Endopterygota</taxon>
        <taxon>Coleoptera</taxon>
        <taxon>Polyphaga</taxon>
        <taxon>Scarabaeiformia</taxon>
        <taxon>Scarabaeidae</taxon>
        <taxon>Rutelinae</taxon>
        <taxon>Popillia</taxon>
    </lineage>
</organism>
<dbReference type="InterPro" id="IPR036322">
    <property type="entry name" value="WD40_repeat_dom_sf"/>
</dbReference>
<dbReference type="InterPro" id="IPR056432">
    <property type="entry name" value="Beta-prop_GEMI5_1st"/>
</dbReference>
<name>A0AAW1HXJ1_POPJA</name>
<reference evidence="6 7" key="1">
    <citation type="journal article" date="2024" name="BMC Genomics">
        <title>De novo assembly and annotation of Popillia japonica's genome with initial clues to its potential as an invasive pest.</title>
        <authorList>
            <person name="Cucini C."/>
            <person name="Boschi S."/>
            <person name="Funari R."/>
            <person name="Cardaioli E."/>
            <person name="Iannotti N."/>
            <person name="Marturano G."/>
            <person name="Paoli F."/>
            <person name="Bruttini M."/>
            <person name="Carapelli A."/>
            <person name="Frati F."/>
            <person name="Nardi F."/>
        </authorList>
    </citation>
    <scope>NUCLEOTIDE SEQUENCE [LARGE SCALE GENOMIC DNA]</scope>
    <source>
        <strain evidence="6">DMR45628</strain>
    </source>
</reference>
<feature type="repeat" description="WD" evidence="3">
    <location>
        <begin position="52"/>
        <end position="90"/>
    </location>
</feature>
<comment type="caution">
    <text evidence="6">The sequence shown here is derived from an EMBL/GenBank/DDBJ whole genome shotgun (WGS) entry which is preliminary data.</text>
</comment>
<dbReference type="GO" id="GO:0032797">
    <property type="term" value="C:SMN complex"/>
    <property type="evidence" value="ECO:0007669"/>
    <property type="project" value="TreeGrafter"/>
</dbReference>
<dbReference type="GO" id="GO:0003730">
    <property type="term" value="F:mRNA 3'-UTR binding"/>
    <property type="evidence" value="ECO:0007669"/>
    <property type="project" value="TreeGrafter"/>
</dbReference>